<evidence type="ECO:0000259" key="13">
    <source>
        <dbReference type="PROSITE" id="PS50885"/>
    </source>
</evidence>
<dbReference type="EC" id="2.7.13.3" evidence="3"/>
<dbReference type="PRINTS" id="PR00344">
    <property type="entry name" value="BCTRLSENSOR"/>
</dbReference>
<dbReference type="PROSITE" id="PS50885">
    <property type="entry name" value="HAMP"/>
    <property type="match status" value="1"/>
</dbReference>
<dbReference type="CDD" id="cd00075">
    <property type="entry name" value="HATPase"/>
    <property type="match status" value="1"/>
</dbReference>
<evidence type="ECO:0000256" key="4">
    <source>
        <dbReference type="ARBA" id="ARBA00022553"/>
    </source>
</evidence>
<proteinExistence type="predicted"/>
<keyword evidence="10 11" id="KW-0472">Membrane</keyword>
<evidence type="ECO:0000256" key="2">
    <source>
        <dbReference type="ARBA" id="ARBA00004370"/>
    </source>
</evidence>
<dbReference type="InterPro" id="IPR036097">
    <property type="entry name" value="HisK_dim/P_sf"/>
</dbReference>
<organism evidence="14 15">
    <name type="scientific">PS1 clade bacterium</name>
    <dbReference type="NCBI Taxonomy" id="2175152"/>
    <lineage>
        <taxon>Bacteria</taxon>
        <taxon>Pseudomonadati</taxon>
        <taxon>Pseudomonadota</taxon>
        <taxon>Alphaproteobacteria</taxon>
        <taxon>PS1 clade</taxon>
    </lineage>
</organism>
<dbReference type="InterPro" id="IPR005467">
    <property type="entry name" value="His_kinase_dom"/>
</dbReference>
<dbReference type="InterPro" id="IPR004358">
    <property type="entry name" value="Sig_transdc_His_kin-like_C"/>
</dbReference>
<evidence type="ECO:0000256" key="11">
    <source>
        <dbReference type="SAM" id="Phobius"/>
    </source>
</evidence>
<keyword evidence="4" id="KW-0597">Phosphoprotein</keyword>
<dbReference type="EMBL" id="JADHOK010000031">
    <property type="protein sequence ID" value="MBL6761721.1"/>
    <property type="molecule type" value="Genomic_DNA"/>
</dbReference>
<dbReference type="SUPFAM" id="SSF47384">
    <property type="entry name" value="Homodimeric domain of signal transducing histidine kinase"/>
    <property type="match status" value="1"/>
</dbReference>
<evidence type="ECO:0000256" key="6">
    <source>
        <dbReference type="ARBA" id="ARBA00022692"/>
    </source>
</evidence>
<protein>
    <recommendedName>
        <fullName evidence="3">histidine kinase</fullName>
        <ecNumber evidence="3">2.7.13.3</ecNumber>
    </recommendedName>
</protein>
<dbReference type="Gene3D" id="1.10.287.130">
    <property type="match status" value="1"/>
</dbReference>
<dbReference type="InterPro" id="IPR003660">
    <property type="entry name" value="HAMP_dom"/>
</dbReference>
<dbReference type="Pfam" id="PF02518">
    <property type="entry name" value="HATPase_c"/>
    <property type="match status" value="1"/>
</dbReference>
<keyword evidence="5" id="KW-0808">Transferase</keyword>
<evidence type="ECO:0000256" key="1">
    <source>
        <dbReference type="ARBA" id="ARBA00000085"/>
    </source>
</evidence>
<dbReference type="CDD" id="cd00082">
    <property type="entry name" value="HisKA"/>
    <property type="match status" value="1"/>
</dbReference>
<dbReference type="SMART" id="SM00387">
    <property type="entry name" value="HATPase_c"/>
    <property type="match status" value="1"/>
</dbReference>
<evidence type="ECO:0000313" key="14">
    <source>
        <dbReference type="EMBL" id="MBL6761721.1"/>
    </source>
</evidence>
<feature type="transmembrane region" description="Helical" evidence="11">
    <location>
        <begin position="12"/>
        <end position="33"/>
    </location>
</feature>
<keyword evidence="9" id="KW-0902">Two-component regulatory system</keyword>
<sequence>MRTLLRLAGFRAALAYTTLLLVAMALVLGLLYARLADNLQASQDNLIWREAASLSLIHQRDGMRALAQTIETMGRGQGSYLRLSDGLGAFIAGNLKTFPVPEATDAEGWLRFRDGEVPVRARLLQLDENLVLLVGHDVADGAALLARFRQAFALALIAMLFIGLGGGAFLARRGLKRVHDIGAALQPVMQGDLSVRLKNAQNDGQGGAEWQALEAQINAMLARLEKLMHATRQVSDNLAHDLRAPLTRLRARLEALLVKGDGGADNEIGAALEDVDGLLRSFNALLTLSRLESGVATLQAWPVELAPLMAELHDLFAPVFENKKMTLRIEGGDDLQLKGDAALLGQALVNLIENALANAAVAGSEVVLAAQKNGAGVVVSLADSGGGIAPQDHEKALQRFARLDESRVGDGNGLGLSLVAAICAHHGGTLVLADNQPGLRAEMHLPATV</sequence>
<feature type="domain" description="HAMP" evidence="13">
    <location>
        <begin position="172"/>
        <end position="229"/>
    </location>
</feature>
<feature type="transmembrane region" description="Helical" evidence="11">
    <location>
        <begin position="151"/>
        <end position="171"/>
    </location>
</feature>
<evidence type="ECO:0000313" key="15">
    <source>
        <dbReference type="Proteomes" id="UP000785783"/>
    </source>
</evidence>
<evidence type="ECO:0000256" key="5">
    <source>
        <dbReference type="ARBA" id="ARBA00022679"/>
    </source>
</evidence>
<comment type="catalytic activity">
    <reaction evidence="1">
        <text>ATP + protein L-histidine = ADP + protein N-phospho-L-histidine.</text>
        <dbReference type="EC" id="2.7.13.3"/>
    </reaction>
</comment>
<dbReference type="InterPro" id="IPR036890">
    <property type="entry name" value="HATPase_C_sf"/>
</dbReference>
<dbReference type="SUPFAM" id="SSF55874">
    <property type="entry name" value="ATPase domain of HSP90 chaperone/DNA topoisomerase II/histidine kinase"/>
    <property type="match status" value="1"/>
</dbReference>
<dbReference type="PROSITE" id="PS50109">
    <property type="entry name" value="HIS_KIN"/>
    <property type="match status" value="1"/>
</dbReference>
<dbReference type="SMART" id="SM00388">
    <property type="entry name" value="HisKA"/>
    <property type="match status" value="1"/>
</dbReference>
<dbReference type="Pfam" id="PF00512">
    <property type="entry name" value="HisKA"/>
    <property type="match status" value="1"/>
</dbReference>
<keyword evidence="8 11" id="KW-1133">Transmembrane helix</keyword>
<dbReference type="PANTHER" id="PTHR45436:SF8">
    <property type="entry name" value="HISTIDINE KINASE"/>
    <property type="match status" value="1"/>
</dbReference>
<evidence type="ECO:0000256" key="10">
    <source>
        <dbReference type="ARBA" id="ARBA00023136"/>
    </source>
</evidence>
<evidence type="ECO:0000259" key="12">
    <source>
        <dbReference type="PROSITE" id="PS50109"/>
    </source>
</evidence>
<dbReference type="GO" id="GO:0000155">
    <property type="term" value="F:phosphorelay sensor kinase activity"/>
    <property type="evidence" value="ECO:0007669"/>
    <property type="project" value="InterPro"/>
</dbReference>
<dbReference type="GO" id="GO:0005886">
    <property type="term" value="C:plasma membrane"/>
    <property type="evidence" value="ECO:0007669"/>
    <property type="project" value="TreeGrafter"/>
</dbReference>
<name>A0A937HN28_9PROT</name>
<keyword evidence="7 14" id="KW-0418">Kinase</keyword>
<dbReference type="Gene3D" id="3.30.565.10">
    <property type="entry name" value="Histidine kinase-like ATPase, C-terminal domain"/>
    <property type="match status" value="1"/>
</dbReference>
<evidence type="ECO:0000256" key="3">
    <source>
        <dbReference type="ARBA" id="ARBA00012438"/>
    </source>
</evidence>
<accession>A0A937HN28</accession>
<dbReference type="Gene3D" id="6.10.340.10">
    <property type="match status" value="1"/>
</dbReference>
<dbReference type="InterPro" id="IPR050428">
    <property type="entry name" value="TCS_sensor_his_kinase"/>
</dbReference>
<feature type="domain" description="Histidine kinase" evidence="12">
    <location>
        <begin position="237"/>
        <end position="449"/>
    </location>
</feature>
<evidence type="ECO:0000256" key="8">
    <source>
        <dbReference type="ARBA" id="ARBA00022989"/>
    </source>
</evidence>
<dbReference type="PANTHER" id="PTHR45436">
    <property type="entry name" value="SENSOR HISTIDINE KINASE YKOH"/>
    <property type="match status" value="1"/>
</dbReference>
<dbReference type="AlphaFoldDB" id="A0A937HN28"/>
<comment type="caution">
    <text evidence="14">The sequence shown here is derived from an EMBL/GenBank/DDBJ whole genome shotgun (WGS) entry which is preliminary data.</text>
</comment>
<gene>
    <name evidence="14" type="ORF">ISQ19_03385</name>
</gene>
<evidence type="ECO:0000256" key="7">
    <source>
        <dbReference type="ARBA" id="ARBA00022777"/>
    </source>
</evidence>
<dbReference type="InterPro" id="IPR003594">
    <property type="entry name" value="HATPase_dom"/>
</dbReference>
<evidence type="ECO:0000256" key="9">
    <source>
        <dbReference type="ARBA" id="ARBA00023012"/>
    </source>
</evidence>
<comment type="subcellular location">
    <subcellularLocation>
        <location evidence="2">Membrane</location>
    </subcellularLocation>
</comment>
<keyword evidence="6 11" id="KW-0812">Transmembrane</keyword>
<reference evidence="14" key="1">
    <citation type="submission" date="2020-10" db="EMBL/GenBank/DDBJ databases">
        <title>Microbiome of the Black Sea water column analyzed by genome centric metagenomics.</title>
        <authorList>
            <person name="Cabello-Yeves P.J."/>
            <person name="Callieri C."/>
            <person name="Picazo A."/>
            <person name="Mehrshad M."/>
            <person name="Haro-Moreno J.M."/>
            <person name="Roda-Garcia J."/>
            <person name="Dzembekova N."/>
            <person name="Slabakova V."/>
            <person name="Slabakova N."/>
            <person name="Moncheva S."/>
            <person name="Rodriguez-Valera F."/>
        </authorList>
    </citation>
    <scope>NUCLEOTIDE SEQUENCE</scope>
    <source>
        <strain evidence="14">BS307-5m-G5</strain>
    </source>
</reference>
<dbReference type="InterPro" id="IPR003661">
    <property type="entry name" value="HisK_dim/P_dom"/>
</dbReference>
<dbReference type="Proteomes" id="UP000785783">
    <property type="component" value="Unassembled WGS sequence"/>
</dbReference>